<gene>
    <name evidence="2" type="ORF">GCM10010911_06970</name>
</gene>
<reference evidence="2" key="1">
    <citation type="journal article" date="2014" name="Int. J. Syst. Evol. Microbiol.">
        <title>Complete genome sequence of Corynebacterium casei LMG S-19264T (=DSM 44701T), isolated from a smear-ripened cheese.</title>
        <authorList>
            <consortium name="US DOE Joint Genome Institute (JGI-PGF)"/>
            <person name="Walter F."/>
            <person name="Albersmeier A."/>
            <person name="Kalinowski J."/>
            <person name="Ruckert C."/>
        </authorList>
    </citation>
    <scope>NUCLEOTIDE SEQUENCE</scope>
    <source>
        <strain evidence="2">CGMCC 1.15178</strain>
    </source>
</reference>
<reference evidence="2" key="2">
    <citation type="submission" date="2020-09" db="EMBL/GenBank/DDBJ databases">
        <authorList>
            <person name="Sun Q."/>
            <person name="Zhou Y."/>
        </authorList>
    </citation>
    <scope>NUCLEOTIDE SEQUENCE</scope>
    <source>
        <strain evidence="2">CGMCC 1.15178</strain>
    </source>
</reference>
<protein>
    <submittedName>
        <fullName evidence="2">Uncharacterized protein</fullName>
    </submittedName>
</protein>
<keyword evidence="1" id="KW-0472">Membrane</keyword>
<name>A0A916YMI7_9BACL</name>
<evidence type="ECO:0000313" key="2">
    <source>
        <dbReference type="EMBL" id="GGD52048.1"/>
    </source>
</evidence>
<comment type="caution">
    <text evidence="2">The sequence shown here is derived from an EMBL/GenBank/DDBJ whole genome shotgun (WGS) entry which is preliminary data.</text>
</comment>
<evidence type="ECO:0000313" key="3">
    <source>
        <dbReference type="Proteomes" id="UP000612456"/>
    </source>
</evidence>
<feature type="transmembrane region" description="Helical" evidence="1">
    <location>
        <begin position="7"/>
        <end position="29"/>
    </location>
</feature>
<organism evidence="2 3">
    <name type="scientific">Paenibacillus nasutitermitis</name>
    <dbReference type="NCBI Taxonomy" id="1652958"/>
    <lineage>
        <taxon>Bacteria</taxon>
        <taxon>Bacillati</taxon>
        <taxon>Bacillota</taxon>
        <taxon>Bacilli</taxon>
        <taxon>Bacillales</taxon>
        <taxon>Paenibacillaceae</taxon>
        <taxon>Paenibacillus</taxon>
    </lineage>
</organism>
<dbReference type="RefSeq" id="WP_188989146.1">
    <property type="nucleotide sequence ID" value="NZ_BMHP01000001.1"/>
</dbReference>
<sequence length="81" mass="9716">MLRRMTIFLKLILTFLVAIVPLFVVSLQFNRMGAESVRKEIWGSMETRLRFERSELLNMNMALYMPEEQVLGPLNQYRTWF</sequence>
<keyword evidence="3" id="KW-1185">Reference proteome</keyword>
<keyword evidence="1" id="KW-0812">Transmembrane</keyword>
<dbReference type="Proteomes" id="UP000612456">
    <property type="component" value="Unassembled WGS sequence"/>
</dbReference>
<accession>A0A916YMI7</accession>
<evidence type="ECO:0000256" key="1">
    <source>
        <dbReference type="SAM" id="Phobius"/>
    </source>
</evidence>
<keyword evidence="1" id="KW-1133">Transmembrane helix</keyword>
<dbReference type="AlphaFoldDB" id="A0A916YMI7"/>
<proteinExistence type="predicted"/>
<dbReference type="EMBL" id="BMHP01000001">
    <property type="protein sequence ID" value="GGD52048.1"/>
    <property type="molecule type" value="Genomic_DNA"/>
</dbReference>